<gene>
    <name evidence="1" type="ORF">LARSCL_LOCUS9945</name>
</gene>
<comment type="caution">
    <text evidence="1">The sequence shown here is derived from an EMBL/GenBank/DDBJ whole genome shotgun (WGS) entry which is preliminary data.</text>
</comment>
<protein>
    <submittedName>
        <fullName evidence="1">Uncharacterized protein</fullName>
    </submittedName>
</protein>
<dbReference type="AlphaFoldDB" id="A0AAV2A3U2"/>
<dbReference type="EMBL" id="CAXIEN010000115">
    <property type="protein sequence ID" value="CAL1278705.1"/>
    <property type="molecule type" value="Genomic_DNA"/>
</dbReference>
<keyword evidence="2" id="KW-1185">Reference proteome</keyword>
<accession>A0AAV2A3U2</accession>
<evidence type="ECO:0000313" key="2">
    <source>
        <dbReference type="Proteomes" id="UP001497382"/>
    </source>
</evidence>
<name>A0AAV2A3U2_9ARAC</name>
<evidence type="ECO:0000313" key="1">
    <source>
        <dbReference type="EMBL" id="CAL1278705.1"/>
    </source>
</evidence>
<organism evidence="1 2">
    <name type="scientific">Larinioides sclopetarius</name>
    <dbReference type="NCBI Taxonomy" id="280406"/>
    <lineage>
        <taxon>Eukaryota</taxon>
        <taxon>Metazoa</taxon>
        <taxon>Ecdysozoa</taxon>
        <taxon>Arthropoda</taxon>
        <taxon>Chelicerata</taxon>
        <taxon>Arachnida</taxon>
        <taxon>Araneae</taxon>
        <taxon>Araneomorphae</taxon>
        <taxon>Entelegynae</taxon>
        <taxon>Araneoidea</taxon>
        <taxon>Araneidae</taxon>
        <taxon>Larinioides</taxon>
    </lineage>
</organism>
<feature type="non-terminal residue" evidence="1">
    <location>
        <position position="1"/>
    </location>
</feature>
<proteinExistence type="predicted"/>
<sequence>FNFQENLFKTDIVRDRILSKRSPLHIKFCTCCCI</sequence>
<dbReference type="Proteomes" id="UP001497382">
    <property type="component" value="Unassembled WGS sequence"/>
</dbReference>
<reference evidence="1 2" key="1">
    <citation type="submission" date="2024-04" db="EMBL/GenBank/DDBJ databases">
        <authorList>
            <person name="Rising A."/>
            <person name="Reimegard J."/>
            <person name="Sonavane S."/>
            <person name="Akerstrom W."/>
            <person name="Nylinder S."/>
            <person name="Hedman E."/>
            <person name="Kallberg Y."/>
        </authorList>
    </citation>
    <scope>NUCLEOTIDE SEQUENCE [LARGE SCALE GENOMIC DNA]</scope>
</reference>